<evidence type="ECO:0000256" key="1">
    <source>
        <dbReference type="SAM" id="SignalP"/>
    </source>
</evidence>
<proteinExistence type="predicted"/>
<keyword evidence="1" id="KW-0732">Signal</keyword>
<comment type="caution">
    <text evidence="2">The sequence shown here is derived from an EMBL/GenBank/DDBJ whole genome shotgun (WGS) entry which is preliminary data.</text>
</comment>
<reference evidence="2" key="1">
    <citation type="submission" date="2021-06" db="EMBL/GenBank/DDBJ databases">
        <authorList>
            <person name="Hodson N. C."/>
            <person name="Mongue J. A."/>
            <person name="Jaron S. K."/>
        </authorList>
    </citation>
    <scope>NUCLEOTIDE SEQUENCE</scope>
</reference>
<accession>A0A8J2PE65</accession>
<gene>
    <name evidence="2" type="ORF">AFUS01_LOCUS35800</name>
</gene>
<dbReference type="AlphaFoldDB" id="A0A8J2PE65"/>
<dbReference type="EMBL" id="CAJVCH010537282">
    <property type="protein sequence ID" value="CAG7825702.1"/>
    <property type="molecule type" value="Genomic_DNA"/>
</dbReference>
<dbReference type="Proteomes" id="UP000708208">
    <property type="component" value="Unassembled WGS sequence"/>
</dbReference>
<protein>
    <submittedName>
        <fullName evidence="2">Uncharacterized protein</fullName>
    </submittedName>
</protein>
<evidence type="ECO:0000313" key="2">
    <source>
        <dbReference type="EMBL" id="CAG7825702.1"/>
    </source>
</evidence>
<evidence type="ECO:0000313" key="3">
    <source>
        <dbReference type="Proteomes" id="UP000708208"/>
    </source>
</evidence>
<feature type="signal peptide" evidence="1">
    <location>
        <begin position="1"/>
        <end position="24"/>
    </location>
</feature>
<organism evidence="2 3">
    <name type="scientific">Allacma fusca</name>
    <dbReference type="NCBI Taxonomy" id="39272"/>
    <lineage>
        <taxon>Eukaryota</taxon>
        <taxon>Metazoa</taxon>
        <taxon>Ecdysozoa</taxon>
        <taxon>Arthropoda</taxon>
        <taxon>Hexapoda</taxon>
        <taxon>Collembola</taxon>
        <taxon>Symphypleona</taxon>
        <taxon>Sminthuridae</taxon>
        <taxon>Allacma</taxon>
    </lineage>
</organism>
<name>A0A8J2PE65_9HEXA</name>
<keyword evidence="3" id="KW-1185">Reference proteome</keyword>
<feature type="chain" id="PRO_5035202807" evidence="1">
    <location>
        <begin position="25"/>
        <end position="66"/>
    </location>
</feature>
<sequence>MKTIIYWILLAALINCTIVPWVLGKDEEDEPESLLKTLDPGAAKSAHLQSIVGQRRPHGIIYFIGH</sequence>